<name>A0A6N1VGX0_9HYPH</name>
<dbReference type="Pfam" id="PF03401">
    <property type="entry name" value="TctC"/>
    <property type="match status" value="1"/>
</dbReference>
<protein>
    <submittedName>
        <fullName evidence="3">Tripartite tricarboxylate transporter substrate binding protein</fullName>
    </submittedName>
</protein>
<evidence type="ECO:0000313" key="3">
    <source>
        <dbReference type="EMBL" id="QKV20166.1"/>
    </source>
</evidence>
<dbReference type="InterPro" id="IPR042100">
    <property type="entry name" value="Bug_dom1"/>
</dbReference>
<dbReference type="Gene3D" id="3.40.190.150">
    <property type="entry name" value="Bordetella uptake gene, domain 1"/>
    <property type="match status" value="1"/>
</dbReference>
<dbReference type="KEGG" id="orm:HTY61_17790"/>
<evidence type="ECO:0000313" key="4">
    <source>
        <dbReference type="Proteomes" id="UP000509367"/>
    </source>
</evidence>
<feature type="signal peptide" evidence="2">
    <location>
        <begin position="1"/>
        <end position="21"/>
    </location>
</feature>
<organism evidence="3 4">
    <name type="scientific">Oricola thermophila</name>
    <dbReference type="NCBI Taxonomy" id="2742145"/>
    <lineage>
        <taxon>Bacteria</taxon>
        <taxon>Pseudomonadati</taxon>
        <taxon>Pseudomonadota</taxon>
        <taxon>Alphaproteobacteria</taxon>
        <taxon>Hyphomicrobiales</taxon>
        <taxon>Ahrensiaceae</taxon>
        <taxon>Oricola</taxon>
    </lineage>
</organism>
<evidence type="ECO:0000256" key="1">
    <source>
        <dbReference type="ARBA" id="ARBA00006987"/>
    </source>
</evidence>
<sequence length="319" mass="32998">MLKKLLLALSVVGLAAGTAQADDYPSRSIRFIIGFGAGGNADTVARILAEPMTKSLGQPVVVESKPGAGGNVASDFVSKSDPDGYTIQLMVGGHAVSAALYKSQPFDPLEDFTFVSTIGQFPFFVAARAGAYESIEDVIAKAKAAPNTIKIGHSGVGSTQHLSGELLDLETGAEFIHVPYKGGAAAATALLGGEVDLVIDTGTVISPQADAGEFDILAVTSKDRWPSQPDVPTLAETVAPDIDIVSWTGVGMPAGVSGEIADKVRASVHAALAMPDVAERISALGARPSPSSGEDMRGMIARQIEVWKKVVEASGIEKR</sequence>
<comment type="similarity">
    <text evidence="1">Belongs to the UPF0065 (bug) family.</text>
</comment>
<dbReference type="Proteomes" id="UP000509367">
    <property type="component" value="Chromosome"/>
</dbReference>
<dbReference type="AlphaFoldDB" id="A0A6N1VGX0"/>
<dbReference type="RefSeq" id="WP_175278057.1">
    <property type="nucleotide sequence ID" value="NZ_CP054836.1"/>
</dbReference>
<dbReference type="EMBL" id="CP054836">
    <property type="protein sequence ID" value="QKV20166.1"/>
    <property type="molecule type" value="Genomic_DNA"/>
</dbReference>
<dbReference type="SUPFAM" id="SSF53850">
    <property type="entry name" value="Periplasmic binding protein-like II"/>
    <property type="match status" value="1"/>
</dbReference>
<keyword evidence="4" id="KW-1185">Reference proteome</keyword>
<accession>A0A6N1VGX0</accession>
<dbReference type="PANTHER" id="PTHR42928">
    <property type="entry name" value="TRICARBOXYLATE-BINDING PROTEIN"/>
    <property type="match status" value="1"/>
</dbReference>
<evidence type="ECO:0000256" key="2">
    <source>
        <dbReference type="SAM" id="SignalP"/>
    </source>
</evidence>
<dbReference type="PIRSF" id="PIRSF017082">
    <property type="entry name" value="YflP"/>
    <property type="match status" value="1"/>
</dbReference>
<feature type="chain" id="PRO_5026766513" evidence="2">
    <location>
        <begin position="22"/>
        <end position="319"/>
    </location>
</feature>
<reference evidence="3 4" key="1">
    <citation type="submission" date="2020-06" db="EMBL/GenBank/DDBJ databases">
        <title>Oricola thermophila sp. nov. isolated from a tidal sediments.</title>
        <authorList>
            <person name="Kwon K.K."/>
            <person name="Yang S.-H."/>
            <person name="Park M.-J."/>
        </authorList>
    </citation>
    <scope>NUCLEOTIDE SEQUENCE [LARGE SCALE GENOMIC DNA]</scope>
    <source>
        <strain evidence="3 4">MEBiC13590</strain>
    </source>
</reference>
<proteinExistence type="inferred from homology"/>
<dbReference type="CDD" id="cd07012">
    <property type="entry name" value="PBP2_Bug_TTT"/>
    <property type="match status" value="1"/>
</dbReference>
<dbReference type="PANTHER" id="PTHR42928:SF5">
    <property type="entry name" value="BLR1237 PROTEIN"/>
    <property type="match status" value="1"/>
</dbReference>
<dbReference type="InterPro" id="IPR005064">
    <property type="entry name" value="BUG"/>
</dbReference>
<gene>
    <name evidence="3" type="ORF">HTY61_17790</name>
</gene>
<keyword evidence="2" id="KW-0732">Signal</keyword>
<dbReference type="Gene3D" id="3.40.190.10">
    <property type="entry name" value="Periplasmic binding protein-like II"/>
    <property type="match status" value="1"/>
</dbReference>